<sequence>MSSWWGQEQLVVDHGQDGGEGVDEAVTRCRRALRDTPVAHPRRAPGAEALGNALARRFHLGDNAADLNDAITAYRDALKAPNADQDWDRTACQVALADLVGRRYARTGRRADLDEAIIRYRTAVRRTPRTRPARRTYLIRLAEALTVRGRLTGSTLDLAEAADATAEAAA</sequence>
<name>A0ABW1NX49_9PSEU</name>
<keyword evidence="2" id="KW-1185">Reference proteome</keyword>
<organism evidence="1 2">
    <name type="scientific">Saccharothrix lopnurensis</name>
    <dbReference type="NCBI Taxonomy" id="1670621"/>
    <lineage>
        <taxon>Bacteria</taxon>
        <taxon>Bacillati</taxon>
        <taxon>Actinomycetota</taxon>
        <taxon>Actinomycetes</taxon>
        <taxon>Pseudonocardiales</taxon>
        <taxon>Pseudonocardiaceae</taxon>
        <taxon>Saccharothrix</taxon>
    </lineage>
</organism>
<proteinExistence type="predicted"/>
<evidence type="ECO:0008006" key="3">
    <source>
        <dbReference type="Google" id="ProtNLM"/>
    </source>
</evidence>
<gene>
    <name evidence="1" type="ORF">ACFP3R_01340</name>
</gene>
<evidence type="ECO:0000313" key="1">
    <source>
        <dbReference type="EMBL" id="MFC6087909.1"/>
    </source>
</evidence>
<evidence type="ECO:0000313" key="2">
    <source>
        <dbReference type="Proteomes" id="UP001596220"/>
    </source>
</evidence>
<reference evidence="2" key="1">
    <citation type="journal article" date="2019" name="Int. J. Syst. Evol. Microbiol.">
        <title>The Global Catalogue of Microorganisms (GCM) 10K type strain sequencing project: providing services to taxonomists for standard genome sequencing and annotation.</title>
        <authorList>
            <consortium name="The Broad Institute Genomics Platform"/>
            <consortium name="The Broad Institute Genome Sequencing Center for Infectious Disease"/>
            <person name="Wu L."/>
            <person name="Ma J."/>
        </authorList>
    </citation>
    <scope>NUCLEOTIDE SEQUENCE [LARGE SCALE GENOMIC DNA]</scope>
    <source>
        <strain evidence="2">CGMCC 4.7246</strain>
    </source>
</reference>
<accession>A0ABW1NX49</accession>
<dbReference type="RefSeq" id="WP_380631916.1">
    <property type="nucleotide sequence ID" value="NZ_JBHSQO010000001.1"/>
</dbReference>
<dbReference type="InterPro" id="IPR011990">
    <property type="entry name" value="TPR-like_helical_dom_sf"/>
</dbReference>
<dbReference type="EMBL" id="JBHSQO010000001">
    <property type="protein sequence ID" value="MFC6087909.1"/>
    <property type="molecule type" value="Genomic_DNA"/>
</dbReference>
<protein>
    <recommendedName>
        <fullName evidence="3">Tetratricopeptide repeat protein</fullName>
    </recommendedName>
</protein>
<dbReference type="Proteomes" id="UP001596220">
    <property type="component" value="Unassembled WGS sequence"/>
</dbReference>
<comment type="caution">
    <text evidence="1">The sequence shown here is derived from an EMBL/GenBank/DDBJ whole genome shotgun (WGS) entry which is preliminary data.</text>
</comment>
<dbReference type="Gene3D" id="1.25.40.10">
    <property type="entry name" value="Tetratricopeptide repeat domain"/>
    <property type="match status" value="1"/>
</dbReference>